<dbReference type="RefSeq" id="WP_042394834.1">
    <property type="nucleotide sequence ID" value="NZ_BBMZ01000026.1"/>
</dbReference>
<organism evidence="1 2">
    <name type="scientific">Pseudescherichia vulneris NBRC 102420</name>
    <dbReference type="NCBI Taxonomy" id="1115515"/>
    <lineage>
        <taxon>Bacteria</taxon>
        <taxon>Pseudomonadati</taxon>
        <taxon>Pseudomonadota</taxon>
        <taxon>Gammaproteobacteria</taxon>
        <taxon>Enterobacterales</taxon>
        <taxon>Enterobacteriaceae</taxon>
        <taxon>Pseudescherichia</taxon>
    </lineage>
</organism>
<sequence length="97" mass="10964">MASGDITRYVITVKFHEHSLTEINELNNTFTLAGYLLTLSDDDGKVHELGTNTFGLVSPLNEDDIKEQALALAESAIDQRPEIEVMTWENWLKTQQQ</sequence>
<proteinExistence type="predicted"/>
<gene>
    <name evidence="1" type="primary">ydiZ</name>
    <name evidence="1" type="ORF">EV102420_26_00650</name>
</gene>
<dbReference type="InterPro" id="IPR022597">
    <property type="entry name" value="GhoS"/>
</dbReference>
<dbReference type="Pfam" id="PF11080">
    <property type="entry name" value="GhoS"/>
    <property type="match status" value="1"/>
</dbReference>
<dbReference type="InterPro" id="IPR038241">
    <property type="entry name" value="GhoS_sf"/>
</dbReference>
<protein>
    <submittedName>
        <fullName evidence="1">Uncharacterized protein</fullName>
    </submittedName>
</protein>
<dbReference type="STRING" id="1115515.EV102420_26_00650"/>
<dbReference type="GO" id="GO:0004521">
    <property type="term" value="F:RNA endonuclease activity"/>
    <property type="evidence" value="ECO:0007669"/>
    <property type="project" value="InterPro"/>
</dbReference>
<reference evidence="1 2" key="1">
    <citation type="submission" date="2014-09" db="EMBL/GenBank/DDBJ databases">
        <title>Whole genome shotgun sequence of Escherichia vulneris NBRC 102420.</title>
        <authorList>
            <person name="Yoshida Y."/>
            <person name="Hosoyama A."/>
            <person name="Tsuchikane K."/>
            <person name="Ohji S."/>
            <person name="Ichikawa N."/>
            <person name="Kimura A."/>
            <person name="Yamazoe A."/>
            <person name="Ezaki T."/>
            <person name="Fujita N."/>
        </authorList>
    </citation>
    <scope>NUCLEOTIDE SEQUENCE [LARGE SCALE GENOMIC DNA]</scope>
    <source>
        <strain evidence="1 2">NBRC 102420</strain>
    </source>
</reference>
<dbReference type="EMBL" id="BBMZ01000026">
    <property type="protein sequence ID" value="GAL60045.1"/>
    <property type="molecule type" value="Genomic_DNA"/>
</dbReference>
<dbReference type="OrthoDB" id="6490595at2"/>
<dbReference type="AlphaFoldDB" id="A0A090V584"/>
<keyword evidence="2" id="KW-1185">Reference proteome</keyword>
<name>A0A090V584_PSEVU</name>
<accession>A0A090V584</accession>
<dbReference type="Gene3D" id="3.30.70.2360">
    <property type="match status" value="1"/>
</dbReference>
<evidence type="ECO:0000313" key="1">
    <source>
        <dbReference type="EMBL" id="GAL60045.1"/>
    </source>
</evidence>
<dbReference type="eggNOG" id="ENOG5032T3T">
    <property type="taxonomic scope" value="Bacteria"/>
</dbReference>
<comment type="caution">
    <text evidence="1">The sequence shown here is derived from an EMBL/GenBank/DDBJ whole genome shotgun (WGS) entry which is preliminary data.</text>
</comment>
<evidence type="ECO:0000313" key="2">
    <source>
        <dbReference type="Proteomes" id="UP000029462"/>
    </source>
</evidence>
<dbReference type="Proteomes" id="UP000029462">
    <property type="component" value="Unassembled WGS sequence"/>
</dbReference>